<protein>
    <submittedName>
        <fullName evidence="2">Uncharacterized protein</fullName>
    </submittedName>
</protein>
<feature type="transmembrane region" description="Helical" evidence="1">
    <location>
        <begin position="48"/>
        <end position="71"/>
    </location>
</feature>
<organism evidence="2">
    <name type="scientific">Opuntia streptacantha</name>
    <name type="common">Prickly pear cactus</name>
    <name type="synonym">Opuntia cardona</name>
    <dbReference type="NCBI Taxonomy" id="393608"/>
    <lineage>
        <taxon>Eukaryota</taxon>
        <taxon>Viridiplantae</taxon>
        <taxon>Streptophyta</taxon>
        <taxon>Embryophyta</taxon>
        <taxon>Tracheophyta</taxon>
        <taxon>Spermatophyta</taxon>
        <taxon>Magnoliopsida</taxon>
        <taxon>eudicotyledons</taxon>
        <taxon>Gunneridae</taxon>
        <taxon>Pentapetalae</taxon>
        <taxon>Caryophyllales</taxon>
        <taxon>Cactineae</taxon>
        <taxon>Cactaceae</taxon>
        <taxon>Opuntioideae</taxon>
        <taxon>Opuntia</taxon>
    </lineage>
</organism>
<name>A0A7C9AP68_OPUST</name>
<keyword evidence="1" id="KW-0812">Transmembrane</keyword>
<sequence>MTLFFTFFIVFVLTEWVFVVVLIREGIGGLLRIDMYEVLKLGHWQEELILPFLKFPFFLCNLFFFLVLGLISFGRKAWYNGIVERGRLVIQCTVGVFLLN</sequence>
<evidence type="ECO:0000313" key="2">
    <source>
        <dbReference type="EMBL" id="MBA4673338.1"/>
    </source>
</evidence>
<dbReference type="AlphaFoldDB" id="A0A7C9AP68"/>
<reference evidence="2" key="2">
    <citation type="submission" date="2020-07" db="EMBL/GenBank/DDBJ databases">
        <authorList>
            <person name="Vera ALvarez R."/>
            <person name="Arias-Moreno D.M."/>
            <person name="Jimenez-Jacinto V."/>
            <person name="Jimenez-Bremont J.F."/>
            <person name="Swaminathan K."/>
            <person name="Moose S.P."/>
            <person name="Guerrero-Gonzalez M.L."/>
            <person name="Marino-Ramirez L."/>
            <person name="Landsman D."/>
            <person name="Rodriguez-Kessler M."/>
            <person name="Delgado-Sanchez P."/>
        </authorList>
    </citation>
    <scope>NUCLEOTIDE SEQUENCE</scope>
    <source>
        <tissue evidence="2">Cladode</tissue>
    </source>
</reference>
<feature type="transmembrane region" description="Helical" evidence="1">
    <location>
        <begin position="6"/>
        <end position="27"/>
    </location>
</feature>
<keyword evidence="1" id="KW-0472">Membrane</keyword>
<dbReference type="EMBL" id="GISG01258718">
    <property type="protein sequence ID" value="MBA4673338.1"/>
    <property type="molecule type" value="Transcribed_RNA"/>
</dbReference>
<keyword evidence="1" id="KW-1133">Transmembrane helix</keyword>
<accession>A0A7C9AP68</accession>
<evidence type="ECO:0000256" key="1">
    <source>
        <dbReference type="SAM" id="Phobius"/>
    </source>
</evidence>
<reference evidence="2" key="1">
    <citation type="journal article" date="2013" name="J. Plant Res.">
        <title>Effect of fungi and light on seed germination of three Opuntia species from semiarid lands of central Mexico.</title>
        <authorList>
            <person name="Delgado-Sanchez P."/>
            <person name="Jimenez-Bremont J.F."/>
            <person name="Guerrero-Gonzalez Mde L."/>
            <person name="Flores J."/>
        </authorList>
    </citation>
    <scope>NUCLEOTIDE SEQUENCE</scope>
    <source>
        <tissue evidence="2">Cladode</tissue>
    </source>
</reference>
<proteinExistence type="predicted"/>